<accession>A0A1C4CFD1</accession>
<dbReference type="OrthoDB" id="4244863at2"/>
<evidence type="ECO:0008006" key="3">
    <source>
        <dbReference type="Google" id="ProtNLM"/>
    </source>
</evidence>
<proteinExistence type="predicted"/>
<gene>
    <name evidence="1" type="ORF">GA0061071_107189</name>
</gene>
<dbReference type="RefSeq" id="WP_088237896.1">
    <property type="nucleotide sequence ID" value="NZ_FMAY01000007.1"/>
</dbReference>
<keyword evidence="2" id="KW-1185">Reference proteome</keyword>
<dbReference type="EMBL" id="FMAY01000007">
    <property type="protein sequence ID" value="SCC17820.1"/>
    <property type="molecule type" value="Genomic_DNA"/>
</dbReference>
<dbReference type="AlphaFoldDB" id="A0A1C4CFD1"/>
<sequence>MMGFIVLVVALIAIYFFCSISVKRHEKIIRDGRPIMATIKSIRAAASDGSGYMNVEYVLNAEGRVLKRKESINPLYAPQLQPGMTIKIMYVDDKQFVLMFNEQA</sequence>
<organism evidence="1 2">
    <name type="scientific">Kosakonia oryzendophytica</name>
    <dbReference type="NCBI Taxonomy" id="1005665"/>
    <lineage>
        <taxon>Bacteria</taxon>
        <taxon>Pseudomonadati</taxon>
        <taxon>Pseudomonadota</taxon>
        <taxon>Gammaproteobacteria</taxon>
        <taxon>Enterobacterales</taxon>
        <taxon>Enterobacteriaceae</taxon>
        <taxon>Kosakonia</taxon>
    </lineage>
</organism>
<reference evidence="2" key="1">
    <citation type="submission" date="2016-08" db="EMBL/GenBank/DDBJ databases">
        <authorList>
            <person name="Varghese N."/>
            <person name="Submissions Spin"/>
        </authorList>
    </citation>
    <scope>NUCLEOTIDE SEQUENCE [LARGE SCALE GENOMIC DNA]</scope>
    <source>
        <strain evidence="2">REICA_082</strain>
    </source>
</reference>
<protein>
    <recommendedName>
        <fullName evidence="3">DUF3592 domain-containing protein</fullName>
    </recommendedName>
</protein>
<evidence type="ECO:0000313" key="2">
    <source>
        <dbReference type="Proteomes" id="UP000198975"/>
    </source>
</evidence>
<dbReference type="Proteomes" id="UP000198975">
    <property type="component" value="Unassembled WGS sequence"/>
</dbReference>
<name>A0A1C4CFD1_9ENTR</name>
<evidence type="ECO:0000313" key="1">
    <source>
        <dbReference type="EMBL" id="SCC17820.1"/>
    </source>
</evidence>